<reference evidence="1 2" key="1">
    <citation type="submission" date="2016-10" db="EMBL/GenBank/DDBJ databases">
        <authorList>
            <person name="de Groot N.N."/>
        </authorList>
    </citation>
    <scope>NUCLEOTIDE SEQUENCE [LARGE SCALE GENOMIC DNA]</scope>
    <source>
        <strain evidence="1 2">DSM 22024</strain>
    </source>
</reference>
<gene>
    <name evidence="1" type="ORF">SAMN04489717_1569</name>
</gene>
<protein>
    <submittedName>
        <fullName evidence="1">Uncharacterized protein</fullName>
    </submittedName>
</protein>
<name>A0A1H1PCW3_9ACTN</name>
<organism evidence="1 2">
    <name type="scientific">Actinopolymorpha singaporensis</name>
    <dbReference type="NCBI Taxonomy" id="117157"/>
    <lineage>
        <taxon>Bacteria</taxon>
        <taxon>Bacillati</taxon>
        <taxon>Actinomycetota</taxon>
        <taxon>Actinomycetes</taxon>
        <taxon>Propionibacteriales</taxon>
        <taxon>Actinopolymorphaceae</taxon>
        <taxon>Actinopolymorpha</taxon>
    </lineage>
</organism>
<dbReference type="AlphaFoldDB" id="A0A1H1PCW3"/>
<evidence type="ECO:0000313" key="2">
    <source>
        <dbReference type="Proteomes" id="UP000198983"/>
    </source>
</evidence>
<evidence type="ECO:0000313" key="1">
    <source>
        <dbReference type="EMBL" id="SDS08459.1"/>
    </source>
</evidence>
<dbReference type="EMBL" id="LT629732">
    <property type="protein sequence ID" value="SDS08459.1"/>
    <property type="molecule type" value="Genomic_DNA"/>
</dbReference>
<dbReference type="STRING" id="117157.SAMN04489717_1569"/>
<keyword evidence="2" id="KW-1185">Reference proteome</keyword>
<proteinExistence type="predicted"/>
<accession>A0A1H1PCW3</accession>
<dbReference type="Proteomes" id="UP000198983">
    <property type="component" value="Chromosome I"/>
</dbReference>
<sequence length="81" mass="9329">MTTYKHEAAAIQLPYEDLAELARRIEAQRLTSWDYAYGYVDPGGPTEKQIQAHKDAAGQVAEWLIRHGYDYLRAHAEKKRP</sequence>
<dbReference type="RefSeq" id="WP_092651943.1">
    <property type="nucleotide sequence ID" value="NZ_LT629732.1"/>
</dbReference>